<dbReference type="Proteomes" id="UP000075787">
    <property type="component" value="Unassembled WGS sequence"/>
</dbReference>
<evidence type="ECO:0000313" key="2">
    <source>
        <dbReference type="EMBL" id="KYO52228.1"/>
    </source>
</evidence>
<dbReference type="PANTHER" id="PTHR36302">
    <property type="entry name" value="BLR7088 PROTEIN"/>
    <property type="match status" value="1"/>
</dbReference>
<organism evidence="2 3">
    <name type="scientific">Tistrella mobilis</name>
    <dbReference type="NCBI Taxonomy" id="171437"/>
    <lineage>
        <taxon>Bacteria</taxon>
        <taxon>Pseudomonadati</taxon>
        <taxon>Pseudomonadota</taxon>
        <taxon>Alphaproteobacteria</taxon>
        <taxon>Geminicoccales</taxon>
        <taxon>Geminicoccaceae</taxon>
        <taxon>Tistrella</taxon>
    </lineage>
</organism>
<feature type="signal peptide" evidence="1">
    <location>
        <begin position="1"/>
        <end position="26"/>
    </location>
</feature>
<gene>
    <name evidence="2" type="ORF">AUP44_05975</name>
</gene>
<accession>A0A162KVH5</accession>
<dbReference type="EMBL" id="LPZR01000159">
    <property type="protein sequence ID" value="KYO52228.1"/>
    <property type="molecule type" value="Genomic_DNA"/>
</dbReference>
<reference evidence="2 3" key="1">
    <citation type="submission" date="2015-12" db="EMBL/GenBank/DDBJ databases">
        <title>Genome sequence of Tistrella mobilis MCCC 1A02139.</title>
        <authorList>
            <person name="Lu L."/>
            <person name="Lai Q."/>
            <person name="Shao Z."/>
            <person name="Qian P."/>
        </authorList>
    </citation>
    <scope>NUCLEOTIDE SEQUENCE [LARGE SCALE GENOMIC DNA]</scope>
    <source>
        <strain evidence="2 3">MCCC 1A02139</strain>
    </source>
</reference>
<dbReference type="InterPro" id="IPR007410">
    <property type="entry name" value="LpqE-like"/>
</dbReference>
<feature type="chain" id="PRO_5007836737" description="Copper chaperone PCu(A)C" evidence="1">
    <location>
        <begin position="27"/>
        <end position="169"/>
    </location>
</feature>
<name>A0A162KVH5_9PROT</name>
<evidence type="ECO:0000256" key="1">
    <source>
        <dbReference type="SAM" id="SignalP"/>
    </source>
</evidence>
<evidence type="ECO:0008006" key="4">
    <source>
        <dbReference type="Google" id="ProtNLM"/>
    </source>
</evidence>
<dbReference type="Gene3D" id="2.60.40.1890">
    <property type="entry name" value="PCu(A)C copper chaperone"/>
    <property type="match status" value="1"/>
</dbReference>
<dbReference type="InterPro" id="IPR036182">
    <property type="entry name" value="PCuAC_sf"/>
</dbReference>
<proteinExistence type="predicted"/>
<evidence type="ECO:0000313" key="3">
    <source>
        <dbReference type="Proteomes" id="UP000075787"/>
    </source>
</evidence>
<dbReference type="AlphaFoldDB" id="A0A162KVH5"/>
<dbReference type="RefSeq" id="WP_062764636.1">
    <property type="nucleotide sequence ID" value="NZ_CP121027.1"/>
</dbReference>
<dbReference type="InterPro" id="IPR058248">
    <property type="entry name" value="Lxx211020-like"/>
</dbReference>
<comment type="caution">
    <text evidence="2">The sequence shown here is derived from an EMBL/GenBank/DDBJ whole genome shotgun (WGS) entry which is preliminary data.</text>
</comment>
<dbReference type="SUPFAM" id="SSF110087">
    <property type="entry name" value="DR1885-like metal-binding protein"/>
    <property type="match status" value="1"/>
</dbReference>
<dbReference type="PANTHER" id="PTHR36302:SF1">
    <property type="entry name" value="COPPER CHAPERONE PCU(A)C"/>
    <property type="match status" value="1"/>
</dbReference>
<dbReference type="OrthoDB" id="9796962at2"/>
<keyword evidence="1" id="KW-0732">Signal</keyword>
<protein>
    <recommendedName>
        <fullName evidence="4">Copper chaperone PCu(A)C</fullName>
    </recommendedName>
</protein>
<sequence length="169" mass="17706">MSIISRTLRTGLAAAALIIAAGTASAHEYKLGELHIGHPWARASVNVGGTAGAFLTVENHGSAPDRLVAVSTPVAEVAEIHESFEDKGVMRMRRVEGVEIPAGGEAKLAPGGYHIMLIKLKQAIMPGEKVPATLTFEKAGTIDVELAIEKPGAGADMGHDMKKMDHSAH</sequence>
<dbReference type="Pfam" id="PF04314">
    <property type="entry name" value="PCuAC"/>
    <property type="match status" value="1"/>
</dbReference>
<dbReference type="GeneID" id="97240548"/>